<evidence type="ECO:0000313" key="2">
    <source>
        <dbReference type="EMBL" id="CAK9118371.1"/>
    </source>
</evidence>
<feature type="compositionally biased region" description="Polar residues" evidence="1">
    <location>
        <begin position="1"/>
        <end position="11"/>
    </location>
</feature>
<proteinExistence type="predicted"/>
<name>A0ABP0T152_9DINO</name>
<dbReference type="EMBL" id="CAXAMN010028986">
    <property type="protein sequence ID" value="CAK9118371.1"/>
    <property type="molecule type" value="Genomic_DNA"/>
</dbReference>
<evidence type="ECO:0000313" key="3">
    <source>
        <dbReference type="Proteomes" id="UP001642484"/>
    </source>
</evidence>
<keyword evidence="3" id="KW-1185">Reference proteome</keyword>
<feature type="non-terminal residue" evidence="2">
    <location>
        <position position="1"/>
    </location>
</feature>
<dbReference type="Proteomes" id="UP001642484">
    <property type="component" value="Unassembled WGS sequence"/>
</dbReference>
<reference evidence="2 3" key="1">
    <citation type="submission" date="2024-02" db="EMBL/GenBank/DDBJ databases">
        <authorList>
            <person name="Chen Y."/>
            <person name="Shah S."/>
            <person name="Dougan E. K."/>
            <person name="Thang M."/>
            <person name="Chan C."/>
        </authorList>
    </citation>
    <scope>NUCLEOTIDE SEQUENCE [LARGE SCALE GENOMIC DNA]</scope>
</reference>
<protein>
    <submittedName>
        <fullName evidence="2">Uncharacterized protein</fullName>
    </submittedName>
</protein>
<gene>
    <name evidence="2" type="ORF">CCMP2556_LOCUS55466</name>
</gene>
<organism evidence="2 3">
    <name type="scientific">Durusdinium trenchii</name>
    <dbReference type="NCBI Taxonomy" id="1381693"/>
    <lineage>
        <taxon>Eukaryota</taxon>
        <taxon>Sar</taxon>
        <taxon>Alveolata</taxon>
        <taxon>Dinophyceae</taxon>
        <taxon>Suessiales</taxon>
        <taxon>Symbiodiniaceae</taxon>
        <taxon>Durusdinium</taxon>
    </lineage>
</organism>
<evidence type="ECO:0000256" key="1">
    <source>
        <dbReference type="SAM" id="MobiDB-lite"/>
    </source>
</evidence>
<accession>A0ABP0T152</accession>
<feature type="region of interest" description="Disordered" evidence="1">
    <location>
        <begin position="1"/>
        <end position="21"/>
    </location>
</feature>
<comment type="caution">
    <text evidence="2">The sequence shown here is derived from an EMBL/GenBank/DDBJ whole genome shotgun (WGS) entry which is preliminary data.</text>
</comment>
<sequence length="439" mass="48198">NESTKGMTSIQGKDLKQTHTPEKYEALIKARKESGMWYPSTDFPDDPDETQLKFNKEAWYYMPAAKTITQKDITSESTQLSASTAVDSGLLEAITDSDNGFMRGGAMPAVETISAAGSKALLDAMGKAVVKKKVPKPEEDEKSKKVEPQTIQEKLQEGSTEALKLAGQARTDSITLAGLDYADDLSGALLKHANATEEVYKNVQLALKKKSSDKDLKPFVAELESKVQVLKKMKAGRSSLGTRVKKSNLLVHLCSARSRSEVEGHEVKPHTVSVLLPHELIHCLSQDAFAFNSIFLGNISESGRVGFWRHAQNLAPWRNHPCFEQENVSLASLVPLTVHGDGAQFFRDDEHYVYSISSLFGCNGCIQTTLLSKFPIAIIPERWMRSSQAQKSVNQTVAQLVAWSLKCSISGVGPDVGMYGETLTGYRAEMRGVSLGPWK</sequence>